<keyword evidence="1" id="KW-0812">Transmembrane</keyword>
<evidence type="ECO:0000256" key="1">
    <source>
        <dbReference type="SAM" id="Phobius"/>
    </source>
</evidence>
<name>W4PK55_9BACE</name>
<sequence>MSGFFAFFASQAFEPQKLCLVVSCIGRLFDVINVFLVLWTGSCRKRNFSR</sequence>
<dbReference type="AlphaFoldDB" id="W4PK55"/>
<keyword evidence="1" id="KW-1133">Transmembrane helix</keyword>
<gene>
    <name evidence="2" type="ORF">JCM6294_2532</name>
</gene>
<reference evidence="3" key="1">
    <citation type="journal article" date="2014" name="Genome">
        <title>Draft Genome Sequences of Three Strains of Bacteroides pyogenes Isolated from a Cat and Swine.</title>
        <authorList>
            <person name="Sakamoto M."/>
            <person name="Oshima K."/>
            <person name="Suda W."/>
            <person name="Kitamura K."/>
            <person name="Iida T."/>
            <person name="Hattori M."/>
            <person name="Ohkuma M."/>
        </authorList>
    </citation>
    <scope>NUCLEOTIDE SEQUENCE [LARGE SCALE GENOMIC DNA]</scope>
    <source>
        <strain evidence="3">JCM 6294</strain>
    </source>
</reference>
<proteinExistence type="predicted"/>
<evidence type="ECO:0000313" key="3">
    <source>
        <dbReference type="Proteomes" id="UP000018842"/>
    </source>
</evidence>
<organism evidence="2 3">
    <name type="scientific">Bacteroides pyogenes DSM 20611 = JCM 6294</name>
    <dbReference type="NCBI Taxonomy" id="1121100"/>
    <lineage>
        <taxon>Bacteria</taxon>
        <taxon>Pseudomonadati</taxon>
        <taxon>Bacteroidota</taxon>
        <taxon>Bacteroidia</taxon>
        <taxon>Bacteroidales</taxon>
        <taxon>Bacteroidaceae</taxon>
        <taxon>Bacteroides</taxon>
    </lineage>
</organism>
<comment type="caution">
    <text evidence="2">The sequence shown here is derived from an EMBL/GenBank/DDBJ whole genome shotgun (WGS) entry which is preliminary data.</text>
</comment>
<keyword evidence="1" id="KW-0472">Membrane</keyword>
<feature type="transmembrane region" description="Helical" evidence="1">
    <location>
        <begin position="20"/>
        <end position="40"/>
    </location>
</feature>
<accession>W4PK55</accession>
<dbReference type="Proteomes" id="UP000018842">
    <property type="component" value="Unassembled WGS sequence"/>
</dbReference>
<protein>
    <submittedName>
        <fullName evidence="2">Uncharacterized protein</fullName>
    </submittedName>
</protein>
<evidence type="ECO:0000313" key="2">
    <source>
        <dbReference type="EMBL" id="GAE19479.1"/>
    </source>
</evidence>
<dbReference type="EMBL" id="BAIR01000023">
    <property type="protein sequence ID" value="GAE19479.1"/>
    <property type="molecule type" value="Genomic_DNA"/>
</dbReference>